<dbReference type="Pfam" id="PF03358">
    <property type="entry name" value="FMN_red"/>
    <property type="match status" value="1"/>
</dbReference>
<organism evidence="2 3">
    <name type="scientific">Lentibacillus halodurans</name>
    <dbReference type="NCBI Taxonomy" id="237679"/>
    <lineage>
        <taxon>Bacteria</taxon>
        <taxon>Bacillati</taxon>
        <taxon>Bacillota</taxon>
        <taxon>Bacilli</taxon>
        <taxon>Bacillales</taxon>
        <taxon>Bacillaceae</taxon>
        <taxon>Lentibacillus</taxon>
    </lineage>
</organism>
<evidence type="ECO:0000313" key="3">
    <source>
        <dbReference type="Proteomes" id="UP000198642"/>
    </source>
</evidence>
<dbReference type="InterPro" id="IPR029039">
    <property type="entry name" value="Flavoprotein-like_sf"/>
</dbReference>
<feature type="domain" description="NADPH-dependent FMN reductase-like" evidence="1">
    <location>
        <begin position="2"/>
        <end position="73"/>
    </location>
</feature>
<keyword evidence="3" id="KW-1185">Reference proteome</keyword>
<dbReference type="SUPFAM" id="SSF52218">
    <property type="entry name" value="Flavoproteins"/>
    <property type="match status" value="1"/>
</dbReference>
<name>A0A1I0WM78_9BACI</name>
<proteinExistence type="predicted"/>
<dbReference type="GO" id="GO:0016491">
    <property type="term" value="F:oxidoreductase activity"/>
    <property type="evidence" value="ECO:0007669"/>
    <property type="project" value="InterPro"/>
</dbReference>
<accession>A0A1I0WM78</accession>
<dbReference type="Proteomes" id="UP000198642">
    <property type="component" value="Unassembled WGS sequence"/>
</dbReference>
<dbReference type="EMBL" id="FOJW01000003">
    <property type="protein sequence ID" value="SFA89885.1"/>
    <property type="molecule type" value="Genomic_DNA"/>
</dbReference>
<dbReference type="Gene3D" id="3.40.50.360">
    <property type="match status" value="1"/>
</dbReference>
<sequence>MTKIAIILGSTRPGRKGAQVAEWVYSIAQNRNDAMFKLVDIADYQLPLLDEPRPAVLGQYSKSHTKKWANTIEVLMDFYL</sequence>
<gene>
    <name evidence="2" type="ORF">SAMN04488072_103144</name>
</gene>
<protein>
    <submittedName>
        <fullName evidence="2">NADPH-dependent FMN reductase</fullName>
    </submittedName>
</protein>
<dbReference type="STRING" id="237679.SAMN04488072_103144"/>
<reference evidence="2 3" key="1">
    <citation type="submission" date="2016-10" db="EMBL/GenBank/DDBJ databases">
        <authorList>
            <person name="de Groot N.N."/>
        </authorList>
    </citation>
    <scope>NUCLEOTIDE SEQUENCE [LARGE SCALE GENOMIC DNA]</scope>
    <source>
        <strain evidence="2 3">CGMCC 1.3702</strain>
    </source>
</reference>
<evidence type="ECO:0000313" key="2">
    <source>
        <dbReference type="EMBL" id="SFA89885.1"/>
    </source>
</evidence>
<evidence type="ECO:0000259" key="1">
    <source>
        <dbReference type="Pfam" id="PF03358"/>
    </source>
</evidence>
<dbReference type="InterPro" id="IPR005025">
    <property type="entry name" value="FMN_Rdtase-like_dom"/>
</dbReference>
<dbReference type="AlphaFoldDB" id="A0A1I0WM78"/>